<dbReference type="Pfam" id="PF13531">
    <property type="entry name" value="SBP_bac_11"/>
    <property type="match status" value="1"/>
</dbReference>
<dbReference type="GO" id="GO:0030288">
    <property type="term" value="C:outer membrane-bounded periplasmic space"/>
    <property type="evidence" value="ECO:0007669"/>
    <property type="project" value="TreeGrafter"/>
</dbReference>
<feature type="chain" id="PRO_5016084391" evidence="2">
    <location>
        <begin position="26"/>
        <end position="369"/>
    </location>
</feature>
<evidence type="ECO:0000313" key="4">
    <source>
        <dbReference type="Proteomes" id="UP000249082"/>
    </source>
</evidence>
<feature type="signal peptide" evidence="2">
    <location>
        <begin position="1"/>
        <end position="25"/>
    </location>
</feature>
<accession>A0A2W5NW54</accession>
<evidence type="ECO:0000256" key="1">
    <source>
        <dbReference type="ARBA" id="ARBA00022729"/>
    </source>
</evidence>
<proteinExistence type="predicted"/>
<protein>
    <submittedName>
        <fullName evidence="3">ABC transporter substrate-binding protein</fullName>
    </submittedName>
</protein>
<gene>
    <name evidence="3" type="ORF">DI555_04280</name>
</gene>
<evidence type="ECO:0000313" key="3">
    <source>
        <dbReference type="EMBL" id="PZQ56578.1"/>
    </source>
</evidence>
<dbReference type="AlphaFoldDB" id="A0A2W5NW54"/>
<dbReference type="Proteomes" id="UP000249082">
    <property type="component" value="Unassembled WGS sequence"/>
</dbReference>
<reference evidence="3 4" key="1">
    <citation type="submission" date="2017-08" db="EMBL/GenBank/DDBJ databases">
        <title>Infants hospitalized years apart are colonized by the same room-sourced microbial strains.</title>
        <authorList>
            <person name="Brooks B."/>
            <person name="Olm M.R."/>
            <person name="Firek B.A."/>
            <person name="Baker R."/>
            <person name="Thomas B.C."/>
            <person name="Morowitz M.J."/>
            <person name="Banfield J.F."/>
        </authorList>
    </citation>
    <scope>NUCLEOTIDE SEQUENCE [LARGE SCALE GENOMIC DNA]</scope>
    <source>
        <strain evidence="3">S2_005_002_R2_33</strain>
    </source>
</reference>
<dbReference type="EMBL" id="QFPX01000003">
    <property type="protein sequence ID" value="PZQ56578.1"/>
    <property type="molecule type" value="Genomic_DNA"/>
</dbReference>
<evidence type="ECO:0000256" key="2">
    <source>
        <dbReference type="SAM" id="SignalP"/>
    </source>
</evidence>
<name>A0A2W5NW54_9SPHN</name>
<comment type="caution">
    <text evidence="3">The sequence shown here is derived from an EMBL/GenBank/DDBJ whole genome shotgun (WGS) entry which is preliminary data.</text>
</comment>
<dbReference type="PANTHER" id="PTHR30006:SF25">
    <property type="entry name" value="PHOSPHOGLYCERATE TRANSPORT REGULATORY PROTEIN PGTC"/>
    <property type="match status" value="1"/>
</dbReference>
<organism evidence="3 4">
    <name type="scientific">Novosphingobium pentaromativorans</name>
    <dbReference type="NCBI Taxonomy" id="205844"/>
    <lineage>
        <taxon>Bacteria</taxon>
        <taxon>Pseudomonadati</taxon>
        <taxon>Pseudomonadota</taxon>
        <taxon>Alphaproteobacteria</taxon>
        <taxon>Sphingomonadales</taxon>
        <taxon>Sphingomonadaceae</taxon>
        <taxon>Novosphingobium</taxon>
    </lineage>
</organism>
<keyword evidence="1 2" id="KW-0732">Signal</keyword>
<sequence length="369" mass="40948">MRSFITVLTLAAMIAVPAATAPAEAQRQRVERPAGYPRSYDSLIADARAEGTVRIYANADKAEMVPVVSAFRRAFPGIRVLYADLGSAELYRRFTSETRAKQYSADIVWSSAMDQQVKLINDGYAQQYASPEKPALPEAAVWKNMGFGVTAEPIGVVYNKKLVPAALVPQSHQQLEQLLRKRRAAFMGKVATFDPARSNVGYLYLSQDFQITRDTRGLVEAMAATRPVLMTHTEEMLQGVASGKLAMAYNVIGSYALERARRDPNIGVVFPRDYTIVTSRIAFISREARHPAAARLFLDFLLSRAGQAQLARHSLWPVRPDVPASHRLPAGQARPVRVGPQLLVNLDRLTRARFLRDWNAILASGQNIR</sequence>
<dbReference type="Gene3D" id="3.40.190.10">
    <property type="entry name" value="Periplasmic binding protein-like II"/>
    <property type="match status" value="2"/>
</dbReference>
<dbReference type="PANTHER" id="PTHR30006">
    <property type="entry name" value="THIAMINE-BINDING PERIPLASMIC PROTEIN-RELATED"/>
    <property type="match status" value="1"/>
</dbReference>
<dbReference type="SUPFAM" id="SSF53850">
    <property type="entry name" value="Periplasmic binding protein-like II"/>
    <property type="match status" value="1"/>
</dbReference>